<keyword evidence="2" id="KW-0813">Transport</keyword>
<sequence length="870" mass="96531">MAAIEQLVVHSKDYILRWIQVPDHQSLSWSVQPNKKSINIGVFKHPGTKRAASLQEKDLPDAPADAKRDRNGSVNDASVACEKLQSKGLKCVAWIGRCEPDKVTTGHYNVPEGEGGMYGLVLDNTFSKQTSKTVQFMLTAHPLNVVPKTSSSLQSVPDRSVPPTRDTNDSASPVDQIDTSSGFCTGVLQKKRRKRGQGYANRFFSLDFTTCTLSYYRDRHSSALRGAVPLSLAAIGVDEDRREFVIDSGAEVWHLRAPNRKDFDGWREALERASNIEFHNVRSDHLPRAPVDNTEWQRLEQLVSKVSGIRDALRELARDTDPKYLPTADSSLAAEPSENPFFADEQRPFWRRRTIGPPPKRSTSGQTGSSTPVSLHPVKTSASDEVHQRCMALLHDLDGVTAGLATLVSDGKARRQTSSKASRRISLESVDAEFFDAPDTQLYHLSGDDGAEPDVASDASSDGGEDEPVVQNAQYPAKPASLSPLPLSPVKRRTTVSPPKQPPPSIIGFLRKNAGKDLSTVSMPVTANEPTSFLQRLAESLEYSALLDQAASSETAGERLMFVTAFAMSYFANSRVKERAVRKPFNPMLGETYELVREDLGFRFVAEKVSHHPVRMACQAESLRNGGWTFTQSPRPDQKFWGKSVELQTDGRCRVVLHGRGEHYSWNQATCFLRNVIAGEKYVEPVQTMTVQSEGNQLSARATFKSGGMFSGRSEEVSVALLDSGEEMSLALTGKWTENLKRTDTGAVVWTVGALVPDAARVYGFTTFAASLNEVTEIEAGKLPPTDSRLRPDQKALEEGRADDAEELKARLEEQQRVRRRELQGEYQPLFFDRVSDDDGLWMLKPGENSYWRRRETGDWKGVVPVFELQ</sequence>
<evidence type="ECO:0000313" key="9">
    <source>
        <dbReference type="Proteomes" id="UP000799421"/>
    </source>
</evidence>
<dbReference type="GO" id="GO:0097038">
    <property type="term" value="C:perinuclear endoplasmic reticulum"/>
    <property type="evidence" value="ECO:0007669"/>
    <property type="project" value="TreeGrafter"/>
</dbReference>
<dbReference type="SUPFAM" id="SSF101576">
    <property type="entry name" value="Supernatant protein factor (SPF), C-terminal domain"/>
    <property type="match status" value="1"/>
</dbReference>
<dbReference type="GO" id="GO:0032934">
    <property type="term" value="F:sterol binding"/>
    <property type="evidence" value="ECO:0007669"/>
    <property type="project" value="TreeGrafter"/>
</dbReference>
<dbReference type="GO" id="GO:0006897">
    <property type="term" value="P:endocytosis"/>
    <property type="evidence" value="ECO:0007669"/>
    <property type="project" value="TreeGrafter"/>
</dbReference>
<dbReference type="GO" id="GO:0034727">
    <property type="term" value="P:piecemeal microautophagy of the nucleus"/>
    <property type="evidence" value="ECO:0007669"/>
    <property type="project" value="TreeGrafter"/>
</dbReference>
<dbReference type="CDD" id="cd13289">
    <property type="entry name" value="PH_Osh3p_yeast"/>
    <property type="match status" value="1"/>
</dbReference>
<evidence type="ECO:0000256" key="6">
    <source>
        <dbReference type="SAM" id="MobiDB-lite"/>
    </source>
</evidence>
<dbReference type="InterPro" id="IPR011993">
    <property type="entry name" value="PH-like_dom_sf"/>
</dbReference>
<proteinExistence type="inferred from homology"/>
<feature type="compositionally biased region" description="Basic and acidic residues" evidence="6">
    <location>
        <begin position="55"/>
        <end position="71"/>
    </location>
</feature>
<dbReference type="Gene3D" id="2.30.29.30">
    <property type="entry name" value="Pleckstrin-homology domain (PH domain)/Phosphotyrosine-binding domain (PTB)"/>
    <property type="match status" value="1"/>
</dbReference>
<dbReference type="GO" id="GO:0030011">
    <property type="term" value="P:maintenance of cell polarity"/>
    <property type="evidence" value="ECO:0007669"/>
    <property type="project" value="TreeGrafter"/>
</dbReference>
<organism evidence="8 9">
    <name type="scientific">Piedraia hortae CBS 480.64</name>
    <dbReference type="NCBI Taxonomy" id="1314780"/>
    <lineage>
        <taxon>Eukaryota</taxon>
        <taxon>Fungi</taxon>
        <taxon>Dikarya</taxon>
        <taxon>Ascomycota</taxon>
        <taxon>Pezizomycotina</taxon>
        <taxon>Dothideomycetes</taxon>
        <taxon>Dothideomycetidae</taxon>
        <taxon>Capnodiales</taxon>
        <taxon>Piedraiaceae</taxon>
        <taxon>Piedraia</taxon>
    </lineage>
</organism>
<dbReference type="FunFam" id="2.40.160.120:FF:000001">
    <property type="entry name" value="Oxysterol-binding protein"/>
    <property type="match status" value="1"/>
</dbReference>
<feature type="region of interest" description="Disordered" evidence="6">
    <location>
        <begin position="343"/>
        <end position="382"/>
    </location>
</feature>
<reference evidence="8" key="1">
    <citation type="journal article" date="2020" name="Stud. Mycol.">
        <title>101 Dothideomycetes genomes: a test case for predicting lifestyles and emergence of pathogens.</title>
        <authorList>
            <person name="Haridas S."/>
            <person name="Albert R."/>
            <person name="Binder M."/>
            <person name="Bloem J."/>
            <person name="Labutti K."/>
            <person name="Salamov A."/>
            <person name="Andreopoulos B."/>
            <person name="Baker S."/>
            <person name="Barry K."/>
            <person name="Bills G."/>
            <person name="Bluhm B."/>
            <person name="Cannon C."/>
            <person name="Castanera R."/>
            <person name="Culley D."/>
            <person name="Daum C."/>
            <person name="Ezra D."/>
            <person name="Gonzalez J."/>
            <person name="Henrissat B."/>
            <person name="Kuo A."/>
            <person name="Liang C."/>
            <person name="Lipzen A."/>
            <person name="Lutzoni F."/>
            <person name="Magnuson J."/>
            <person name="Mondo S."/>
            <person name="Nolan M."/>
            <person name="Ohm R."/>
            <person name="Pangilinan J."/>
            <person name="Park H.-J."/>
            <person name="Ramirez L."/>
            <person name="Alfaro M."/>
            <person name="Sun H."/>
            <person name="Tritt A."/>
            <person name="Yoshinaga Y."/>
            <person name="Zwiers L.-H."/>
            <person name="Turgeon B."/>
            <person name="Goodwin S."/>
            <person name="Spatafora J."/>
            <person name="Crous P."/>
            <person name="Grigoriev I."/>
        </authorList>
    </citation>
    <scope>NUCLEOTIDE SEQUENCE</scope>
    <source>
        <strain evidence="8">CBS 480.64</strain>
    </source>
</reference>
<feature type="coiled-coil region" evidence="5">
    <location>
        <begin position="795"/>
        <end position="825"/>
    </location>
</feature>
<dbReference type="GO" id="GO:0120009">
    <property type="term" value="P:intermembrane lipid transfer"/>
    <property type="evidence" value="ECO:0007669"/>
    <property type="project" value="UniProtKB-ARBA"/>
</dbReference>
<accession>A0A6A7BQV1</accession>
<dbReference type="AlphaFoldDB" id="A0A6A7BQV1"/>
<dbReference type="InterPro" id="IPR041680">
    <property type="entry name" value="PH_8"/>
</dbReference>
<dbReference type="FunFam" id="2.30.29.30:FF:000369">
    <property type="entry name" value="Oxysterol binding protein"/>
    <property type="match status" value="1"/>
</dbReference>
<dbReference type="SUPFAM" id="SSF50729">
    <property type="entry name" value="PH domain-like"/>
    <property type="match status" value="1"/>
</dbReference>
<feature type="domain" description="PH" evidence="7">
    <location>
        <begin position="181"/>
        <end position="275"/>
    </location>
</feature>
<keyword evidence="9" id="KW-1185">Reference proteome</keyword>
<dbReference type="InterPro" id="IPR001849">
    <property type="entry name" value="PH_domain"/>
</dbReference>
<dbReference type="SUPFAM" id="SSF144000">
    <property type="entry name" value="Oxysterol-binding protein-like"/>
    <property type="match status" value="1"/>
</dbReference>
<keyword evidence="3" id="KW-0445">Lipid transport</keyword>
<dbReference type="GO" id="GO:0035621">
    <property type="term" value="P:ER to Golgi ceramide transport"/>
    <property type="evidence" value="ECO:0007669"/>
    <property type="project" value="TreeGrafter"/>
</dbReference>
<dbReference type="PANTHER" id="PTHR10972:SF203">
    <property type="entry name" value="OXYSTEROL-BINDING PROTEIN HOMOLOG 3"/>
    <property type="match status" value="1"/>
</dbReference>
<dbReference type="Proteomes" id="UP000799421">
    <property type="component" value="Unassembled WGS sequence"/>
</dbReference>
<gene>
    <name evidence="8" type="ORF">K470DRAFT_223296</name>
</gene>
<evidence type="ECO:0000313" key="8">
    <source>
        <dbReference type="EMBL" id="KAF2857482.1"/>
    </source>
</evidence>
<feature type="region of interest" description="Disordered" evidence="6">
    <location>
        <begin position="51"/>
        <end position="72"/>
    </location>
</feature>
<evidence type="ECO:0000256" key="2">
    <source>
        <dbReference type="ARBA" id="ARBA00022448"/>
    </source>
</evidence>
<evidence type="ECO:0000256" key="3">
    <source>
        <dbReference type="ARBA" id="ARBA00023055"/>
    </source>
</evidence>
<dbReference type="GO" id="GO:0005829">
    <property type="term" value="C:cytosol"/>
    <property type="evidence" value="ECO:0007669"/>
    <property type="project" value="TreeGrafter"/>
</dbReference>
<evidence type="ECO:0000256" key="4">
    <source>
        <dbReference type="ARBA" id="ARBA00023121"/>
    </source>
</evidence>
<keyword evidence="5" id="KW-0175">Coiled coil</keyword>
<evidence type="ECO:0000256" key="1">
    <source>
        <dbReference type="ARBA" id="ARBA00008842"/>
    </source>
</evidence>
<dbReference type="PANTHER" id="PTHR10972">
    <property type="entry name" value="OXYSTEROL-BINDING PROTEIN-RELATED"/>
    <property type="match status" value="1"/>
</dbReference>
<dbReference type="GO" id="GO:0005886">
    <property type="term" value="C:plasma membrane"/>
    <property type="evidence" value="ECO:0007669"/>
    <property type="project" value="TreeGrafter"/>
</dbReference>
<dbReference type="GO" id="GO:0006887">
    <property type="term" value="P:exocytosis"/>
    <property type="evidence" value="ECO:0007669"/>
    <property type="project" value="TreeGrafter"/>
</dbReference>
<dbReference type="InterPro" id="IPR036598">
    <property type="entry name" value="GOLD_dom_sf"/>
</dbReference>
<feature type="region of interest" description="Disordered" evidence="6">
    <location>
        <begin position="148"/>
        <end position="175"/>
    </location>
</feature>
<dbReference type="OrthoDB" id="1854502at2759"/>
<evidence type="ECO:0000259" key="7">
    <source>
        <dbReference type="PROSITE" id="PS50003"/>
    </source>
</evidence>
<dbReference type="InterPro" id="IPR037239">
    <property type="entry name" value="OSBP_sf"/>
</dbReference>
<comment type="similarity">
    <text evidence="1">Belongs to the OSBP family.</text>
</comment>
<dbReference type="Pfam" id="PF01237">
    <property type="entry name" value="Oxysterol_BP"/>
    <property type="match status" value="1"/>
</dbReference>
<feature type="compositionally biased region" description="Polar residues" evidence="6">
    <location>
        <begin position="361"/>
        <end position="373"/>
    </location>
</feature>
<dbReference type="GO" id="GO:0032541">
    <property type="term" value="C:cortical endoplasmic reticulum"/>
    <property type="evidence" value="ECO:0007669"/>
    <property type="project" value="TreeGrafter"/>
</dbReference>
<name>A0A6A7BQV1_9PEZI</name>
<dbReference type="SMART" id="SM00233">
    <property type="entry name" value="PH"/>
    <property type="match status" value="1"/>
</dbReference>
<evidence type="ECO:0000256" key="5">
    <source>
        <dbReference type="SAM" id="Coils"/>
    </source>
</evidence>
<dbReference type="Gene3D" id="2.40.160.120">
    <property type="match status" value="1"/>
</dbReference>
<protein>
    <recommendedName>
        <fullName evidence="7">PH domain-containing protein</fullName>
    </recommendedName>
</protein>
<dbReference type="PROSITE" id="PS50003">
    <property type="entry name" value="PH_DOMAIN"/>
    <property type="match status" value="1"/>
</dbReference>
<keyword evidence="4" id="KW-0446">Lipid-binding</keyword>
<dbReference type="EMBL" id="MU006041">
    <property type="protein sequence ID" value="KAF2857482.1"/>
    <property type="molecule type" value="Genomic_DNA"/>
</dbReference>
<dbReference type="InterPro" id="IPR000648">
    <property type="entry name" value="Oxysterol-bd"/>
</dbReference>
<feature type="region of interest" description="Disordered" evidence="6">
    <location>
        <begin position="441"/>
        <end position="508"/>
    </location>
</feature>
<dbReference type="Gene3D" id="2.60.120.680">
    <property type="entry name" value="GOLD domain"/>
    <property type="match status" value="1"/>
</dbReference>
<feature type="compositionally biased region" description="Polar residues" evidence="6">
    <location>
        <begin position="148"/>
        <end position="157"/>
    </location>
</feature>
<dbReference type="Pfam" id="PF15409">
    <property type="entry name" value="PH_8"/>
    <property type="match status" value="1"/>
</dbReference>